<reference evidence="2 3" key="1">
    <citation type="submission" date="2018-07" db="EMBL/GenBank/DDBJ databases">
        <title>Genome sequence of Azospirillum sp. ATCC 49961.</title>
        <authorList>
            <person name="Sant'Anna F.H."/>
            <person name="Baldani J.I."/>
            <person name="Zilli J.E."/>
            <person name="Reis V.M."/>
            <person name="Hartmann A."/>
            <person name="Cruz L."/>
            <person name="de Souza E.M."/>
            <person name="de Oliveira Pedrosa F."/>
            <person name="Passaglia L.M.P."/>
        </authorList>
    </citation>
    <scope>NUCLEOTIDE SEQUENCE [LARGE SCALE GENOMIC DNA]</scope>
    <source>
        <strain evidence="2 3">ATCC 49961</strain>
    </source>
</reference>
<dbReference type="RefSeq" id="WP_149470919.1">
    <property type="nucleotide sequence ID" value="NZ_QOKW01000020.1"/>
</dbReference>
<name>A0A9W7KR04_9PROT</name>
<protein>
    <submittedName>
        <fullName evidence="2">Uncharacterized protein</fullName>
    </submittedName>
</protein>
<gene>
    <name evidence="2" type="ORF">DS843_21635</name>
</gene>
<dbReference type="Proteomes" id="UP000480854">
    <property type="component" value="Unassembled WGS sequence"/>
</dbReference>
<dbReference type="EMBL" id="QOKW01000020">
    <property type="protein sequence ID" value="KAA0677940.1"/>
    <property type="molecule type" value="Genomic_DNA"/>
</dbReference>
<evidence type="ECO:0000256" key="1">
    <source>
        <dbReference type="SAM" id="MobiDB-lite"/>
    </source>
</evidence>
<keyword evidence="3" id="KW-1185">Reference proteome</keyword>
<dbReference type="OrthoDB" id="8434746at2"/>
<dbReference type="AlphaFoldDB" id="A0A9W7KR04"/>
<feature type="compositionally biased region" description="Polar residues" evidence="1">
    <location>
        <begin position="738"/>
        <end position="750"/>
    </location>
</feature>
<sequence>MAEIVISVDRGDHAERLGANERLQMHAYAQVTGYLLTSLAHAQTSLDRDCRSTERQDSRDLPRVHDAIFIEGGRGTGKTAFILNLRSQVPDADARRIHFCEPIDPTLLNEGESFLNVVIAKLHDEVKQRSGKPERNDRHHSDHRASYYEALEAVSHGMEALEGKDQAPGMERILVHRNGLGLQRHLQRYYREVCHALDCDLLVLPVDDADMAPHWAFEILDVIRRYFACPLIVPVVTGDIRQYRHIVAREFNEKLNSNAEPKYKPVAELAEQYLNKVLPIHRRTRLLTVPELLERHTLFVKQGERAIRFTAFRDFYKHVIYRRTNGEEGSHPSFVPGTTRGLIQWLLATAKPILDVEALRAIDAKNPDDLEKQVRDVAWSLRENTDEAVRSRFRRIVEAICAYGSSSGKWVDYHRGQADLRMAEVALSDRPAWPLRDLVWLDALRQPQEQADYPWPEVVEEALRASDNPIPRGHEFPRTLVAFPPLEPFSVDAIFSKGDMAGVNDPETRFLARVFSYNNYYSSYQTTNLVFFGRAFEIVTSSLLGRYDERICARILRDAPYHSYFRAFPTKTLDEVGEADAVAVAGDEGLDEFLITFVKNVQNWQEKHVGARPSAQLVQKAMNKAFNVFTQMKRRRILTGDSLFDVIDRCRRVLLNSFASFEKSPLDGDPIIVRQSVALEKRTTVPRAGEWENDPSFRFNVKPLLVKGSVTHAINAHPLFATLETSDGATRALMVRSTSGSAPVVQNSPPSDKPGDAPSPGNRLRRILANNKVLIETAARSPRSDALHRSIVSFIDAIKADKYAEIIKYYISDCVNNNKSNVSIERLLNAVAAQGADDHLIDWIKS</sequence>
<organism evidence="2 3">
    <name type="scientific">Roseomonas genomospecies 6</name>
    <dbReference type="NCBI Taxonomy" id="214106"/>
    <lineage>
        <taxon>Bacteria</taxon>
        <taxon>Pseudomonadati</taxon>
        <taxon>Pseudomonadota</taxon>
        <taxon>Alphaproteobacteria</taxon>
        <taxon>Acetobacterales</taxon>
        <taxon>Roseomonadaceae</taxon>
        <taxon>Roseomonas</taxon>
    </lineage>
</organism>
<evidence type="ECO:0000313" key="3">
    <source>
        <dbReference type="Proteomes" id="UP000480854"/>
    </source>
</evidence>
<comment type="caution">
    <text evidence="2">The sequence shown here is derived from an EMBL/GenBank/DDBJ whole genome shotgun (WGS) entry which is preliminary data.</text>
</comment>
<evidence type="ECO:0000313" key="2">
    <source>
        <dbReference type="EMBL" id="KAA0677940.1"/>
    </source>
</evidence>
<accession>A0A9W7KR04</accession>
<feature type="region of interest" description="Disordered" evidence="1">
    <location>
        <begin position="738"/>
        <end position="761"/>
    </location>
</feature>
<proteinExistence type="predicted"/>